<dbReference type="AlphaFoldDB" id="A0A0D0BUL9"/>
<gene>
    <name evidence="4" type="ORF">GYMLUDRAFT_97917</name>
</gene>
<name>A0A0D0BUL9_9AGAR</name>
<evidence type="ECO:0000313" key="4">
    <source>
        <dbReference type="EMBL" id="KIK59181.1"/>
    </source>
</evidence>
<dbReference type="Proteomes" id="UP000053593">
    <property type="component" value="Unassembled WGS sequence"/>
</dbReference>
<evidence type="ECO:0000256" key="2">
    <source>
        <dbReference type="SAM" id="MobiDB-lite"/>
    </source>
</evidence>
<keyword evidence="1" id="KW-0863">Zinc-finger</keyword>
<keyword evidence="5" id="KW-1185">Reference proteome</keyword>
<sequence length="264" mass="29863">MTDFHCDICHENFPLDSFLFSPCGHGFCGTCTSSLDKHKLCPSCRKPRNKSQLHKLFLTPAEPVVDVQARSLMKSMNKLRPSSEYSSAQEVADGMKKVVGKLQVDEGIANKLLKVADDMQDRLLPIYFIMQLEQDEKRALQDKVNLWQPRIAQVEASAAEVAKLTKELEKAKREESQLLAQLETERNENEKLRKDVIDERRLTKEKEGLVQKLMEEKENAAKQAKAARTKLRALSKGSSSNRRRVSTSTDDPSLIVEPAGFVHL</sequence>
<dbReference type="PROSITE" id="PS50089">
    <property type="entry name" value="ZF_RING_2"/>
    <property type="match status" value="1"/>
</dbReference>
<dbReference type="GO" id="GO:0008270">
    <property type="term" value="F:zinc ion binding"/>
    <property type="evidence" value="ECO:0007669"/>
    <property type="project" value="UniProtKB-KW"/>
</dbReference>
<proteinExistence type="predicted"/>
<dbReference type="SMART" id="SM00184">
    <property type="entry name" value="RING"/>
    <property type="match status" value="1"/>
</dbReference>
<evidence type="ECO:0000259" key="3">
    <source>
        <dbReference type="PROSITE" id="PS50089"/>
    </source>
</evidence>
<evidence type="ECO:0000313" key="5">
    <source>
        <dbReference type="Proteomes" id="UP000053593"/>
    </source>
</evidence>
<dbReference type="OrthoDB" id="8062037at2759"/>
<feature type="domain" description="RING-type" evidence="3">
    <location>
        <begin position="6"/>
        <end position="45"/>
    </location>
</feature>
<dbReference type="EMBL" id="KN834781">
    <property type="protein sequence ID" value="KIK59181.1"/>
    <property type="molecule type" value="Genomic_DNA"/>
</dbReference>
<accession>A0A0D0BUL9</accession>
<protein>
    <recommendedName>
        <fullName evidence="3">RING-type domain-containing protein</fullName>
    </recommendedName>
</protein>
<dbReference type="Pfam" id="PF13920">
    <property type="entry name" value="zf-C3HC4_3"/>
    <property type="match status" value="1"/>
</dbReference>
<dbReference type="InterPro" id="IPR001841">
    <property type="entry name" value="Znf_RING"/>
</dbReference>
<dbReference type="SUPFAM" id="SSF57850">
    <property type="entry name" value="RING/U-box"/>
    <property type="match status" value="1"/>
</dbReference>
<organism evidence="4 5">
    <name type="scientific">Collybiopsis luxurians FD-317 M1</name>
    <dbReference type="NCBI Taxonomy" id="944289"/>
    <lineage>
        <taxon>Eukaryota</taxon>
        <taxon>Fungi</taxon>
        <taxon>Dikarya</taxon>
        <taxon>Basidiomycota</taxon>
        <taxon>Agaricomycotina</taxon>
        <taxon>Agaricomycetes</taxon>
        <taxon>Agaricomycetidae</taxon>
        <taxon>Agaricales</taxon>
        <taxon>Marasmiineae</taxon>
        <taxon>Omphalotaceae</taxon>
        <taxon>Collybiopsis</taxon>
        <taxon>Collybiopsis luxurians</taxon>
    </lineage>
</organism>
<keyword evidence="1" id="KW-0479">Metal-binding</keyword>
<reference evidence="4 5" key="1">
    <citation type="submission" date="2014-04" db="EMBL/GenBank/DDBJ databases">
        <title>Evolutionary Origins and Diversification of the Mycorrhizal Mutualists.</title>
        <authorList>
            <consortium name="DOE Joint Genome Institute"/>
            <consortium name="Mycorrhizal Genomics Consortium"/>
            <person name="Kohler A."/>
            <person name="Kuo A."/>
            <person name="Nagy L.G."/>
            <person name="Floudas D."/>
            <person name="Copeland A."/>
            <person name="Barry K.W."/>
            <person name="Cichocki N."/>
            <person name="Veneault-Fourrey C."/>
            <person name="LaButti K."/>
            <person name="Lindquist E.A."/>
            <person name="Lipzen A."/>
            <person name="Lundell T."/>
            <person name="Morin E."/>
            <person name="Murat C."/>
            <person name="Riley R."/>
            <person name="Ohm R."/>
            <person name="Sun H."/>
            <person name="Tunlid A."/>
            <person name="Henrissat B."/>
            <person name="Grigoriev I.V."/>
            <person name="Hibbett D.S."/>
            <person name="Martin F."/>
        </authorList>
    </citation>
    <scope>NUCLEOTIDE SEQUENCE [LARGE SCALE GENOMIC DNA]</scope>
    <source>
        <strain evidence="4 5">FD-317 M1</strain>
    </source>
</reference>
<dbReference type="Gene3D" id="3.30.40.10">
    <property type="entry name" value="Zinc/RING finger domain, C3HC4 (zinc finger)"/>
    <property type="match status" value="1"/>
</dbReference>
<keyword evidence="1" id="KW-0862">Zinc</keyword>
<dbReference type="HOGENOM" id="CLU_943518_0_0_1"/>
<dbReference type="InterPro" id="IPR013083">
    <property type="entry name" value="Znf_RING/FYVE/PHD"/>
</dbReference>
<evidence type="ECO:0000256" key="1">
    <source>
        <dbReference type="PROSITE-ProRule" id="PRU00175"/>
    </source>
</evidence>
<feature type="region of interest" description="Disordered" evidence="2">
    <location>
        <begin position="216"/>
        <end position="264"/>
    </location>
</feature>